<dbReference type="Proteomes" id="UP001595798">
    <property type="component" value="Unassembled WGS sequence"/>
</dbReference>
<accession>A0ABV8QDY9</accession>
<keyword evidence="2" id="KW-1185">Reference proteome</keyword>
<sequence>MLEFSKLWSDFPEKSVIKAKCQNQQASSSRPFGNYCAILLSEALIRSGLSTNNIPGNKCWSHDGMEHVLLAEDLAQWLSKASIKGLGQKEQIDPATFQDDLEGRTGIVFFKDYWQRGNETDVNRSGDHIDLWNNNEITSSSMLYRSFAEFFGMVSDLNNSKKIWFWEVK</sequence>
<evidence type="ECO:0000313" key="1">
    <source>
        <dbReference type="EMBL" id="MFC4258560.1"/>
    </source>
</evidence>
<evidence type="ECO:0000313" key="2">
    <source>
        <dbReference type="Proteomes" id="UP001595798"/>
    </source>
</evidence>
<dbReference type="EMBL" id="JBHSDI010000009">
    <property type="protein sequence ID" value="MFC4258560.1"/>
    <property type="molecule type" value="Genomic_DNA"/>
</dbReference>
<name>A0ABV8QDY9_9GAMM</name>
<reference evidence="2" key="1">
    <citation type="journal article" date="2019" name="Int. J. Syst. Evol. Microbiol.">
        <title>The Global Catalogue of Microorganisms (GCM) 10K type strain sequencing project: providing services to taxonomists for standard genome sequencing and annotation.</title>
        <authorList>
            <consortium name="The Broad Institute Genomics Platform"/>
            <consortium name="The Broad Institute Genome Sequencing Center for Infectious Disease"/>
            <person name="Wu L."/>
            <person name="Ma J."/>
        </authorList>
    </citation>
    <scope>NUCLEOTIDE SEQUENCE [LARGE SCALE GENOMIC DNA]</scope>
    <source>
        <strain evidence="2">CECT 7297</strain>
    </source>
</reference>
<dbReference type="RefSeq" id="WP_379886088.1">
    <property type="nucleotide sequence ID" value="NZ_JBHSDI010000009.1"/>
</dbReference>
<protein>
    <submittedName>
        <fullName evidence="1">Type VI secretion system amidase effector protein Tae4</fullName>
    </submittedName>
</protein>
<organism evidence="1 2">
    <name type="scientific">Marinobacter lacisalsi</name>
    <dbReference type="NCBI Taxonomy" id="475979"/>
    <lineage>
        <taxon>Bacteria</taxon>
        <taxon>Pseudomonadati</taxon>
        <taxon>Pseudomonadota</taxon>
        <taxon>Gammaproteobacteria</taxon>
        <taxon>Pseudomonadales</taxon>
        <taxon>Marinobacteraceae</taxon>
        <taxon>Marinobacter</taxon>
    </lineage>
</organism>
<gene>
    <name evidence="1" type="ORF">ACFOZ5_05855</name>
</gene>
<comment type="caution">
    <text evidence="1">The sequence shown here is derived from an EMBL/GenBank/DDBJ whole genome shotgun (WGS) entry which is preliminary data.</text>
</comment>
<dbReference type="InterPro" id="IPR025562">
    <property type="entry name" value="Tae4"/>
</dbReference>
<dbReference type="Pfam" id="PF14113">
    <property type="entry name" value="Tae4"/>
    <property type="match status" value="1"/>
</dbReference>
<proteinExistence type="predicted"/>
<dbReference type="Gene3D" id="3.90.1720.80">
    <property type="match status" value="1"/>
</dbReference>